<protein>
    <submittedName>
        <fullName evidence="8">Ferredoxin-type protein NapG</fullName>
    </submittedName>
</protein>
<keyword evidence="6" id="KW-0472">Membrane</keyword>
<organism evidence="8 9">
    <name type="scientific">Denitrobacterium detoxificans</name>
    <dbReference type="NCBI Taxonomy" id="79604"/>
    <lineage>
        <taxon>Bacteria</taxon>
        <taxon>Bacillati</taxon>
        <taxon>Actinomycetota</taxon>
        <taxon>Coriobacteriia</taxon>
        <taxon>Eggerthellales</taxon>
        <taxon>Eggerthellaceae</taxon>
        <taxon>Denitrobacterium</taxon>
    </lineage>
</organism>
<keyword evidence="9" id="KW-1185">Reference proteome</keyword>
<dbReference type="PATRIC" id="fig|79604.3.peg.1537"/>
<dbReference type="Pfam" id="PF12838">
    <property type="entry name" value="Fer4_7"/>
    <property type="match status" value="2"/>
</dbReference>
<dbReference type="STRING" id="79604.AAY81_07625"/>
<dbReference type="InterPro" id="IPR050157">
    <property type="entry name" value="PSI_iron-sulfur_center"/>
</dbReference>
<dbReference type="Proteomes" id="UP000182975">
    <property type="component" value="Unassembled WGS sequence"/>
</dbReference>
<evidence type="ECO:0000256" key="3">
    <source>
        <dbReference type="ARBA" id="ARBA00022723"/>
    </source>
</evidence>
<evidence type="ECO:0000313" key="9">
    <source>
        <dbReference type="Proteomes" id="UP000182975"/>
    </source>
</evidence>
<dbReference type="PROSITE" id="PS00198">
    <property type="entry name" value="4FE4S_FER_1"/>
    <property type="match status" value="2"/>
</dbReference>
<dbReference type="CDD" id="cd16373">
    <property type="entry name" value="DMSOR_beta_like"/>
    <property type="match status" value="1"/>
</dbReference>
<feature type="domain" description="4Fe-4S ferredoxin-type" evidence="7">
    <location>
        <begin position="161"/>
        <end position="190"/>
    </location>
</feature>
<keyword evidence="4" id="KW-0408">Iron</keyword>
<dbReference type="GO" id="GO:0051539">
    <property type="term" value="F:4 iron, 4 sulfur cluster binding"/>
    <property type="evidence" value="ECO:0007669"/>
    <property type="project" value="UniProtKB-KW"/>
</dbReference>
<gene>
    <name evidence="8" type="ORF">SAMN02910314_01090</name>
</gene>
<dbReference type="PROSITE" id="PS51318">
    <property type="entry name" value="TAT"/>
    <property type="match status" value="1"/>
</dbReference>
<accession>A0A172RZ65</accession>
<keyword evidence="6" id="KW-1133">Transmembrane helix</keyword>
<dbReference type="KEGG" id="ddt:AAY81_07625"/>
<keyword evidence="6" id="KW-0812">Transmembrane</keyword>
<evidence type="ECO:0000256" key="4">
    <source>
        <dbReference type="ARBA" id="ARBA00023004"/>
    </source>
</evidence>
<dbReference type="PROSITE" id="PS51379">
    <property type="entry name" value="4FE4S_FER_2"/>
    <property type="match status" value="3"/>
</dbReference>
<keyword evidence="5" id="KW-0411">Iron-sulfur</keyword>
<feature type="transmembrane region" description="Helical" evidence="6">
    <location>
        <begin position="20"/>
        <end position="40"/>
    </location>
</feature>
<dbReference type="InterPro" id="IPR017896">
    <property type="entry name" value="4Fe4S_Fe-S-bd"/>
</dbReference>
<reference evidence="9" key="1">
    <citation type="submission" date="2016-10" db="EMBL/GenBank/DDBJ databases">
        <authorList>
            <person name="Varghese N."/>
        </authorList>
    </citation>
    <scope>NUCLEOTIDE SEQUENCE [LARGE SCALE GENOMIC DNA]</scope>
    <source>
        <strain evidence="9">DSM 21843</strain>
    </source>
</reference>
<dbReference type="PANTHER" id="PTHR24960:SF79">
    <property type="entry name" value="PHOTOSYSTEM I IRON-SULFUR CENTER"/>
    <property type="match status" value="1"/>
</dbReference>
<evidence type="ECO:0000259" key="7">
    <source>
        <dbReference type="PROSITE" id="PS51379"/>
    </source>
</evidence>
<dbReference type="GO" id="GO:0046872">
    <property type="term" value="F:metal ion binding"/>
    <property type="evidence" value="ECO:0007669"/>
    <property type="project" value="UniProtKB-KW"/>
</dbReference>
<comment type="cofactor">
    <cofactor evidence="1">
        <name>[4Fe-4S] cluster</name>
        <dbReference type="ChEBI" id="CHEBI:49883"/>
    </cofactor>
</comment>
<dbReference type="AlphaFoldDB" id="A0A172RZ65"/>
<dbReference type="Gene3D" id="3.30.70.20">
    <property type="match status" value="2"/>
</dbReference>
<dbReference type="OrthoDB" id="3172733at2"/>
<feature type="domain" description="4Fe-4S ferredoxin-type" evidence="7">
    <location>
        <begin position="126"/>
        <end position="160"/>
    </location>
</feature>
<evidence type="ECO:0000256" key="1">
    <source>
        <dbReference type="ARBA" id="ARBA00001966"/>
    </source>
</evidence>
<sequence length="204" mass="21645">MSEDEKPRDDSPAVSRRAFALGAAGVAGLCAVGGVGVALAGDGNLLRPPGGQDEAAFIARCLKCDKCRSICPENCLTVCVLENGLVNYRTPRIDFRKGYCTFCNECIEVCPTQALVPFDPSTEKIGVAVVDVNECIAYQGSGCHICVDACEYEAIELNDSGKPVVHAELCNGCGKCELVCPSATYRAYTGSHARGINVEVWKEA</sequence>
<dbReference type="RefSeq" id="WP_066663462.1">
    <property type="nucleotide sequence ID" value="NZ_CP011402.1"/>
</dbReference>
<evidence type="ECO:0000256" key="6">
    <source>
        <dbReference type="SAM" id="Phobius"/>
    </source>
</evidence>
<keyword evidence="3" id="KW-0479">Metal-binding</keyword>
<dbReference type="PANTHER" id="PTHR24960">
    <property type="entry name" value="PHOTOSYSTEM I IRON-SULFUR CENTER-RELATED"/>
    <property type="match status" value="1"/>
</dbReference>
<keyword evidence="2" id="KW-0004">4Fe-4S</keyword>
<proteinExistence type="predicted"/>
<dbReference type="InterPro" id="IPR006311">
    <property type="entry name" value="TAT_signal"/>
</dbReference>
<dbReference type="InterPro" id="IPR017900">
    <property type="entry name" value="4Fe4S_Fe_S_CS"/>
</dbReference>
<evidence type="ECO:0000256" key="2">
    <source>
        <dbReference type="ARBA" id="ARBA00022485"/>
    </source>
</evidence>
<feature type="domain" description="4Fe-4S ferredoxin-type" evidence="7">
    <location>
        <begin position="89"/>
        <end position="120"/>
    </location>
</feature>
<name>A0A172RZ65_9ACTN</name>
<evidence type="ECO:0000256" key="5">
    <source>
        <dbReference type="ARBA" id="ARBA00023014"/>
    </source>
</evidence>
<dbReference type="EMBL" id="FOEC01000005">
    <property type="protein sequence ID" value="SEO74971.1"/>
    <property type="molecule type" value="Genomic_DNA"/>
</dbReference>
<evidence type="ECO:0000313" key="8">
    <source>
        <dbReference type="EMBL" id="SEO74971.1"/>
    </source>
</evidence>
<dbReference type="SUPFAM" id="SSF54862">
    <property type="entry name" value="4Fe-4S ferredoxins"/>
    <property type="match status" value="1"/>
</dbReference>